<evidence type="ECO:0000259" key="1">
    <source>
        <dbReference type="Pfam" id="PF00884"/>
    </source>
</evidence>
<dbReference type="PANTHER" id="PTHR43751">
    <property type="entry name" value="SULFATASE"/>
    <property type="match status" value="1"/>
</dbReference>
<accession>A0A564G6D3</accession>
<dbReference type="Gene3D" id="3.30.1120.10">
    <property type="match status" value="1"/>
</dbReference>
<proteinExistence type="predicted"/>
<evidence type="ECO:0000313" key="3">
    <source>
        <dbReference type="Proteomes" id="UP000401717"/>
    </source>
</evidence>
<dbReference type="AlphaFoldDB" id="A0A564G6D3"/>
<dbReference type="Proteomes" id="UP000401717">
    <property type="component" value="Unassembled WGS sequence"/>
</dbReference>
<dbReference type="Pfam" id="PF00884">
    <property type="entry name" value="Sulfatase"/>
    <property type="match status" value="1"/>
</dbReference>
<protein>
    <recommendedName>
        <fullName evidence="1">Sulfatase N-terminal domain-containing protein</fullName>
    </recommendedName>
</protein>
<dbReference type="PANTHER" id="PTHR43751:SF2">
    <property type="entry name" value="SULFATASE N-TERMINAL DOMAIN-CONTAINING PROTEIN"/>
    <property type="match status" value="1"/>
</dbReference>
<dbReference type="EMBL" id="CABFVH010000101">
    <property type="protein sequence ID" value="VUF16125.1"/>
    <property type="molecule type" value="Genomic_DNA"/>
</dbReference>
<organism evidence="2 3">
    <name type="scientific">Methylobacterium dankookense</name>
    <dbReference type="NCBI Taxonomy" id="560405"/>
    <lineage>
        <taxon>Bacteria</taxon>
        <taxon>Pseudomonadati</taxon>
        <taxon>Pseudomonadota</taxon>
        <taxon>Alphaproteobacteria</taxon>
        <taxon>Hyphomicrobiales</taxon>
        <taxon>Methylobacteriaceae</taxon>
        <taxon>Methylobacterium</taxon>
    </lineage>
</organism>
<sequence>MSQLDDIVGSVMQKLNDLGVANDTILVFSTDNGAENFTWPDGGQTPFAGGKGTALEGGFRVPAIVRWPGKMPAGKVENSIMSGLDWFPTLVAAAGNDNIIDELKKGKQIGDRTYKVHLDGYNQADLNTGKGPSKRNEIFYFTESTLSAVRIGDYKYRFTDQPNGWLGATEKVDWPILTNVRLDPYERTGLSNGKSGSLAYYNWFVFEFWRFAFAGRVPDGGVARW</sequence>
<dbReference type="InterPro" id="IPR017850">
    <property type="entry name" value="Alkaline_phosphatase_core_sf"/>
</dbReference>
<dbReference type="SUPFAM" id="SSF53649">
    <property type="entry name" value="Alkaline phosphatase-like"/>
    <property type="match status" value="1"/>
</dbReference>
<gene>
    <name evidence="2" type="ORF">MTDSW087_05882</name>
</gene>
<feature type="domain" description="Sulfatase N-terminal" evidence="1">
    <location>
        <begin position="2"/>
        <end position="95"/>
    </location>
</feature>
<evidence type="ECO:0000313" key="2">
    <source>
        <dbReference type="EMBL" id="VUF16125.1"/>
    </source>
</evidence>
<name>A0A564G6D3_9HYPH</name>
<dbReference type="InterPro" id="IPR000917">
    <property type="entry name" value="Sulfatase_N"/>
</dbReference>
<reference evidence="2 3" key="1">
    <citation type="submission" date="2019-06" db="EMBL/GenBank/DDBJ databases">
        <authorList>
            <person name="Rodrigo-Torres L."/>
            <person name="Arahal R. D."/>
            <person name="Lucena T."/>
        </authorList>
    </citation>
    <scope>NUCLEOTIDE SEQUENCE [LARGE SCALE GENOMIC DNA]</scope>
    <source>
        <strain evidence="2 3">SW08-7</strain>
    </source>
</reference>
<dbReference type="InterPro" id="IPR052701">
    <property type="entry name" value="GAG_Ulvan_Degrading_Sulfatases"/>
</dbReference>
<dbReference type="Gene3D" id="3.40.720.10">
    <property type="entry name" value="Alkaline Phosphatase, subunit A"/>
    <property type="match status" value="1"/>
</dbReference>